<dbReference type="PANTHER" id="PTHR44998:SF1">
    <property type="entry name" value="UDP-N-ACETYLGLUCOSAMINE--PEPTIDE N-ACETYLGLUCOSAMINYLTRANSFERASE 110 KDA SUBUNIT"/>
    <property type="match status" value="1"/>
</dbReference>
<dbReference type="PANTHER" id="PTHR44998">
    <property type="match status" value="1"/>
</dbReference>
<evidence type="ECO:0000259" key="5">
    <source>
        <dbReference type="Pfam" id="PF13844"/>
    </source>
</evidence>
<keyword evidence="4" id="KW-0802">TPR repeat</keyword>
<organism evidence="6 7">
    <name type="scientific">Allorhizobium taibaishanense</name>
    <dbReference type="NCBI Taxonomy" id="887144"/>
    <lineage>
        <taxon>Bacteria</taxon>
        <taxon>Pseudomonadati</taxon>
        <taxon>Pseudomonadota</taxon>
        <taxon>Alphaproteobacteria</taxon>
        <taxon>Hyphomicrobiales</taxon>
        <taxon>Rhizobiaceae</taxon>
        <taxon>Rhizobium/Agrobacterium group</taxon>
        <taxon>Allorhizobium</taxon>
    </lineage>
</organism>
<feature type="domain" description="O-GlcNAc transferase C-terminal" evidence="5">
    <location>
        <begin position="268"/>
        <end position="420"/>
    </location>
</feature>
<evidence type="ECO:0000256" key="1">
    <source>
        <dbReference type="ARBA" id="ARBA00004922"/>
    </source>
</evidence>
<sequence>MTVRPINLEQARLCFAKGDHDGVLRLIGDALSSGMGEGSPNLELQAMAAQSLQAVGQVTKAAELFVGLAKSMAASDISGAAAIRADFLARAARLFLTSGDEVQAKVLVVDSLTLATATPDAAYVALKTGMSALPGITKDSLIAALAGSDNFDDLLLAALTVGDDIHHPLCLPIYSRMRQLRPDLPKVRMALVQIARMHCNYEILAVEEPLLHQDIAAGRLDFLAMETPHANLMWLADERLNRLAGYIAVRTPMSPEVRAKRHAIPHAWGQRLRIGYLSGDFWDNHATMRLLRSVLASHDKSRLDIQLFCHTPPGLAEIDGGGRSEWGEITSIVGCSDEEAESVIRAKGVDILVDLKGHTRDSRSGLMNRPIAPVHVAWLGFPGSCVAVDCDYVIGDPVVLPDSSKPHYHEKFCRLPESYQPNDSIHRPLPPASGRMVLGLPSDRIIIGAFNSQSKNTPETLGIWARILKANPKALLWMMIDGHAARQSTVRFFKSLGVKQSQLLFAPKMLYENHIARVQAADFAIDSFPYNGHTTTSDMLWAGLPVITKRGSNFASRVSESLLKAIGLDELVAMDEDGLVALATDLVNNPARVAQLKNHIADQRFKAPLFDASRFCRHLEIAYEMMAERAKAGLEPDHFDVPALPLDVTGFQRAS</sequence>
<protein>
    <submittedName>
        <fullName evidence="6">Putative O-linked N-acetylglucosamine transferase (SPINDLY family)</fullName>
    </submittedName>
</protein>
<dbReference type="Pfam" id="PF13844">
    <property type="entry name" value="Glyco_transf_41"/>
    <property type="match status" value="2"/>
</dbReference>
<dbReference type="Gene3D" id="3.40.50.11380">
    <property type="match status" value="1"/>
</dbReference>
<evidence type="ECO:0000256" key="2">
    <source>
        <dbReference type="ARBA" id="ARBA00022679"/>
    </source>
</evidence>
<gene>
    <name evidence="6" type="ORF">GGQ71_004671</name>
</gene>
<evidence type="ECO:0000256" key="3">
    <source>
        <dbReference type="ARBA" id="ARBA00022737"/>
    </source>
</evidence>
<keyword evidence="2 6" id="KW-0808">Transferase</keyword>
<comment type="pathway">
    <text evidence="1">Protein modification; protein glycosylation.</text>
</comment>
<comment type="caution">
    <text evidence="6">The sequence shown here is derived from an EMBL/GenBank/DDBJ whole genome shotgun (WGS) entry which is preliminary data.</text>
</comment>
<proteinExistence type="predicted"/>
<dbReference type="EMBL" id="JACIED010000008">
    <property type="protein sequence ID" value="MBB4010370.1"/>
    <property type="molecule type" value="Genomic_DNA"/>
</dbReference>
<dbReference type="GO" id="GO:0016740">
    <property type="term" value="F:transferase activity"/>
    <property type="evidence" value="ECO:0007669"/>
    <property type="project" value="UniProtKB-KW"/>
</dbReference>
<dbReference type="Gene3D" id="3.40.50.2000">
    <property type="entry name" value="Glycogen Phosphorylase B"/>
    <property type="match status" value="1"/>
</dbReference>
<dbReference type="Proteomes" id="UP000544107">
    <property type="component" value="Unassembled WGS sequence"/>
</dbReference>
<reference evidence="6 7" key="1">
    <citation type="submission" date="2020-08" db="EMBL/GenBank/DDBJ databases">
        <title>Genomic Encyclopedia of Type Strains, Phase IV (KMG-IV): sequencing the most valuable type-strain genomes for metagenomic binning, comparative biology and taxonomic classification.</title>
        <authorList>
            <person name="Goeker M."/>
        </authorList>
    </citation>
    <scope>NUCLEOTIDE SEQUENCE [LARGE SCALE GENOMIC DNA]</scope>
    <source>
        <strain evidence="6 7">DSM 100021</strain>
    </source>
</reference>
<accession>A0A7W6MWN6</accession>
<evidence type="ECO:0000256" key="4">
    <source>
        <dbReference type="ARBA" id="ARBA00022803"/>
    </source>
</evidence>
<name>A0A7W6MWN6_9HYPH</name>
<dbReference type="RefSeq" id="WP_234801512.1">
    <property type="nucleotide sequence ID" value="NZ_JACIED010000008.1"/>
</dbReference>
<feature type="domain" description="O-GlcNAc transferase C-terminal" evidence="5">
    <location>
        <begin position="434"/>
        <end position="619"/>
    </location>
</feature>
<evidence type="ECO:0000313" key="7">
    <source>
        <dbReference type="Proteomes" id="UP000544107"/>
    </source>
</evidence>
<keyword evidence="3" id="KW-0677">Repeat</keyword>
<dbReference type="AlphaFoldDB" id="A0A7W6MWN6"/>
<dbReference type="InterPro" id="IPR029489">
    <property type="entry name" value="OGT/SEC/SPY_C"/>
</dbReference>
<evidence type="ECO:0000313" key="6">
    <source>
        <dbReference type="EMBL" id="MBB4010370.1"/>
    </source>
</evidence>